<dbReference type="Gene3D" id="3.40.710.10">
    <property type="entry name" value="DD-peptidase/beta-lactamase superfamily"/>
    <property type="match status" value="1"/>
</dbReference>
<dbReference type="EMBL" id="JAGQLI010000145">
    <property type="protein sequence ID" value="MCA9379331.1"/>
    <property type="molecule type" value="Genomic_DNA"/>
</dbReference>
<dbReference type="AlphaFoldDB" id="A0A955I6D5"/>
<dbReference type="Proteomes" id="UP000760819">
    <property type="component" value="Unassembled WGS sequence"/>
</dbReference>
<accession>A0A955I6D5</accession>
<dbReference type="Pfam" id="PF03717">
    <property type="entry name" value="PBP_dimer"/>
    <property type="match status" value="1"/>
</dbReference>
<comment type="subcellular location">
    <subcellularLocation>
        <location evidence="2">Cell membrane</location>
    </subcellularLocation>
    <subcellularLocation>
        <location evidence="1">Membrane</location>
        <topology evidence="1">Single-pass membrane protein</topology>
    </subcellularLocation>
</comment>
<keyword evidence="5" id="KW-0133">Cell shape</keyword>
<evidence type="ECO:0000313" key="14">
    <source>
        <dbReference type="Proteomes" id="UP000760819"/>
    </source>
</evidence>
<dbReference type="GO" id="GO:0005886">
    <property type="term" value="C:plasma membrane"/>
    <property type="evidence" value="ECO:0007669"/>
    <property type="project" value="UniProtKB-SubCell"/>
</dbReference>
<organism evidence="13 14">
    <name type="scientific">Candidatus Dojkabacteria bacterium</name>
    <dbReference type="NCBI Taxonomy" id="2099670"/>
    <lineage>
        <taxon>Bacteria</taxon>
        <taxon>Candidatus Dojkabacteria</taxon>
    </lineage>
</organism>
<dbReference type="InterPro" id="IPR036138">
    <property type="entry name" value="PBP_dimer_sf"/>
</dbReference>
<dbReference type="GO" id="GO:0071972">
    <property type="term" value="F:peptidoglycan L,D-transpeptidase activity"/>
    <property type="evidence" value="ECO:0007669"/>
    <property type="project" value="TreeGrafter"/>
</dbReference>
<dbReference type="Pfam" id="PF00905">
    <property type="entry name" value="Transpeptidase"/>
    <property type="match status" value="1"/>
</dbReference>
<proteinExistence type="predicted"/>
<feature type="domain" description="Penicillin-binding protein transpeptidase" evidence="11">
    <location>
        <begin position="271"/>
        <end position="468"/>
    </location>
</feature>
<evidence type="ECO:0000256" key="5">
    <source>
        <dbReference type="ARBA" id="ARBA00022960"/>
    </source>
</evidence>
<evidence type="ECO:0000256" key="3">
    <source>
        <dbReference type="ARBA" id="ARBA00022475"/>
    </source>
</evidence>
<dbReference type="InterPro" id="IPR050515">
    <property type="entry name" value="Beta-lactam/transpept"/>
</dbReference>
<reference evidence="13" key="1">
    <citation type="submission" date="2020-04" db="EMBL/GenBank/DDBJ databases">
        <authorList>
            <person name="Zhang T."/>
        </authorList>
    </citation>
    <scope>NUCLEOTIDE SEQUENCE</scope>
    <source>
        <strain evidence="13">HKST-UBA12</strain>
    </source>
</reference>
<gene>
    <name evidence="13" type="ORF">KC640_02795</name>
</gene>
<evidence type="ECO:0000256" key="2">
    <source>
        <dbReference type="ARBA" id="ARBA00004236"/>
    </source>
</evidence>
<dbReference type="Gene3D" id="3.90.1310.10">
    <property type="entry name" value="Penicillin-binding protein 2a (Domain 2)"/>
    <property type="match status" value="1"/>
</dbReference>
<evidence type="ECO:0000313" key="13">
    <source>
        <dbReference type="EMBL" id="MCA9379331.1"/>
    </source>
</evidence>
<dbReference type="GO" id="GO:0071555">
    <property type="term" value="P:cell wall organization"/>
    <property type="evidence" value="ECO:0007669"/>
    <property type="project" value="UniProtKB-KW"/>
</dbReference>
<dbReference type="InterPro" id="IPR001460">
    <property type="entry name" value="PCN-bd_Tpept"/>
</dbReference>
<dbReference type="SUPFAM" id="SSF56519">
    <property type="entry name" value="Penicillin binding protein dimerisation domain"/>
    <property type="match status" value="1"/>
</dbReference>
<dbReference type="GO" id="GO:0008360">
    <property type="term" value="P:regulation of cell shape"/>
    <property type="evidence" value="ECO:0007669"/>
    <property type="project" value="UniProtKB-KW"/>
</dbReference>
<evidence type="ECO:0000256" key="4">
    <source>
        <dbReference type="ARBA" id="ARBA00022692"/>
    </source>
</evidence>
<evidence type="ECO:0000259" key="12">
    <source>
        <dbReference type="Pfam" id="PF03717"/>
    </source>
</evidence>
<evidence type="ECO:0000256" key="10">
    <source>
        <dbReference type="SAM" id="Phobius"/>
    </source>
</evidence>
<dbReference type="InterPro" id="IPR005311">
    <property type="entry name" value="PBP_dimer"/>
</dbReference>
<comment type="caution">
    <text evidence="13">The sequence shown here is derived from an EMBL/GenBank/DDBJ whole genome shotgun (WGS) entry which is preliminary data.</text>
</comment>
<feature type="transmembrane region" description="Helical" evidence="10">
    <location>
        <begin position="34"/>
        <end position="53"/>
    </location>
</feature>
<feature type="non-terminal residue" evidence="13">
    <location>
        <position position="468"/>
    </location>
</feature>
<dbReference type="PANTHER" id="PTHR30627:SF2">
    <property type="entry name" value="PEPTIDOGLYCAN D,D-TRANSPEPTIDASE MRDA"/>
    <property type="match status" value="1"/>
</dbReference>
<name>A0A955I6D5_9BACT</name>
<sequence>MARQKRKVQRLDITRLTSLVRQPMWARVQARSQTLLVGVTLSFLVLLGATAYVQHVSGAESLYIAEHNITSQHLLNPARGLFYDRDGNVLVVNKESYSLIVNKGDYDTDRLQQLLSLVGKVKEVDINAVTEKFTATDDTQVLLLAGITNPQRIAMIDLLQDYPHYLVSDAVREYLYPESFSHILGYTGSATAEDVANGYGARDIVGRYRLEQSLDLELRGLKGRATTLGVTTQVIPELPGENVFLTIDKDWQNKLYEILGEQVAWTGALSGAAVILDSSNGNVLASIGYPSFDANLFSTGISVDEYQALLNDGRKPLVDKVISSQASPGSSFKFITAYGLLQNGTIDENTHYFSTGCMQISSGFPFCEYGKYYLGDLDIKRALTRSSNIFFCESILKLSNEIGYEKFADAISQLGVGSSTGINLGGEVSGVLASPAFKQEAYGQNWFGGDACNAVIGQGFTLVTPLQL</sequence>
<protein>
    <recommendedName>
        <fullName evidence="15">Penicillin-binding protein 2</fullName>
    </recommendedName>
</protein>
<dbReference type="GO" id="GO:0009252">
    <property type="term" value="P:peptidoglycan biosynthetic process"/>
    <property type="evidence" value="ECO:0007669"/>
    <property type="project" value="UniProtKB-KW"/>
</dbReference>
<dbReference type="InterPro" id="IPR012338">
    <property type="entry name" value="Beta-lactam/transpept-like"/>
</dbReference>
<dbReference type="PANTHER" id="PTHR30627">
    <property type="entry name" value="PEPTIDOGLYCAN D,D-TRANSPEPTIDASE"/>
    <property type="match status" value="1"/>
</dbReference>
<keyword evidence="4 10" id="KW-0812">Transmembrane</keyword>
<keyword evidence="7 10" id="KW-1133">Transmembrane helix</keyword>
<evidence type="ECO:0000256" key="1">
    <source>
        <dbReference type="ARBA" id="ARBA00004167"/>
    </source>
</evidence>
<reference evidence="13" key="2">
    <citation type="journal article" date="2021" name="Microbiome">
        <title>Successional dynamics and alternative stable states in a saline activated sludge microbial community over 9 years.</title>
        <authorList>
            <person name="Wang Y."/>
            <person name="Ye J."/>
            <person name="Ju F."/>
            <person name="Liu L."/>
            <person name="Boyd J.A."/>
            <person name="Deng Y."/>
            <person name="Parks D.H."/>
            <person name="Jiang X."/>
            <person name="Yin X."/>
            <person name="Woodcroft B.J."/>
            <person name="Tyson G.W."/>
            <person name="Hugenholtz P."/>
            <person name="Polz M.F."/>
            <person name="Zhang T."/>
        </authorList>
    </citation>
    <scope>NUCLEOTIDE SEQUENCE</scope>
    <source>
        <strain evidence="13">HKST-UBA12</strain>
    </source>
</reference>
<keyword evidence="3" id="KW-1003">Cell membrane</keyword>
<dbReference type="GO" id="GO:0008658">
    <property type="term" value="F:penicillin binding"/>
    <property type="evidence" value="ECO:0007669"/>
    <property type="project" value="InterPro"/>
</dbReference>
<evidence type="ECO:0000256" key="8">
    <source>
        <dbReference type="ARBA" id="ARBA00023136"/>
    </source>
</evidence>
<evidence type="ECO:0000256" key="7">
    <source>
        <dbReference type="ARBA" id="ARBA00022989"/>
    </source>
</evidence>
<keyword evidence="6" id="KW-0573">Peptidoglycan synthesis</keyword>
<evidence type="ECO:0000259" key="11">
    <source>
        <dbReference type="Pfam" id="PF00905"/>
    </source>
</evidence>
<evidence type="ECO:0000256" key="6">
    <source>
        <dbReference type="ARBA" id="ARBA00022984"/>
    </source>
</evidence>
<evidence type="ECO:0000256" key="9">
    <source>
        <dbReference type="ARBA" id="ARBA00023316"/>
    </source>
</evidence>
<dbReference type="SUPFAM" id="SSF56601">
    <property type="entry name" value="beta-lactamase/transpeptidase-like"/>
    <property type="match status" value="1"/>
</dbReference>
<keyword evidence="8 10" id="KW-0472">Membrane</keyword>
<feature type="domain" description="Penicillin-binding protein dimerisation" evidence="12">
    <location>
        <begin position="76"/>
        <end position="225"/>
    </location>
</feature>
<evidence type="ECO:0008006" key="15">
    <source>
        <dbReference type="Google" id="ProtNLM"/>
    </source>
</evidence>
<dbReference type="Gene3D" id="3.30.1390.30">
    <property type="entry name" value="Penicillin-binding protein 2a, domain 3"/>
    <property type="match status" value="1"/>
</dbReference>
<keyword evidence="9" id="KW-0961">Cell wall biogenesis/degradation</keyword>